<proteinExistence type="predicted"/>
<feature type="signal peptide" evidence="2">
    <location>
        <begin position="1"/>
        <end position="30"/>
    </location>
</feature>
<dbReference type="PANTHER" id="PTHR33474">
    <property type="entry name" value="TRANSMEMBRANE PROTEIN"/>
    <property type="match status" value="1"/>
</dbReference>
<dbReference type="PANTHER" id="PTHR33474:SF2">
    <property type="entry name" value="TRANSMEMBRANE PROTEIN"/>
    <property type="match status" value="1"/>
</dbReference>
<feature type="chain" id="PRO_5029690381" evidence="2">
    <location>
        <begin position="31"/>
        <end position="92"/>
    </location>
</feature>
<protein>
    <submittedName>
        <fullName evidence="3">Uncharacterized protein</fullName>
    </submittedName>
</protein>
<evidence type="ECO:0000256" key="1">
    <source>
        <dbReference type="SAM" id="MobiDB-lite"/>
    </source>
</evidence>
<reference evidence="3" key="1">
    <citation type="submission" date="2021-01" db="UniProtKB">
        <authorList>
            <consortium name="EnsemblPlants"/>
        </authorList>
    </citation>
    <scope>IDENTIFICATION</scope>
</reference>
<evidence type="ECO:0000313" key="3">
    <source>
        <dbReference type="EnsemblPlants" id="Kaladp0098s0095.1.v1.1"/>
    </source>
</evidence>
<dbReference type="Gramene" id="Kaladp0098s0095.1.v1.1">
    <property type="protein sequence ID" value="Kaladp0098s0095.1.v1.1"/>
    <property type="gene ID" value="Kaladp0098s0095.v1.1"/>
</dbReference>
<dbReference type="EnsemblPlants" id="Kaladp0098s0095.1.v1.1">
    <property type="protein sequence ID" value="Kaladp0098s0095.1.v1.1"/>
    <property type="gene ID" value="Kaladp0098s0095.v1.1"/>
</dbReference>
<evidence type="ECO:0000256" key="2">
    <source>
        <dbReference type="SAM" id="SignalP"/>
    </source>
</evidence>
<name>A0A7N0V1V4_KALFE</name>
<keyword evidence="2" id="KW-0732">Signal</keyword>
<accession>A0A7N0V1V4</accession>
<keyword evidence="4" id="KW-1185">Reference proteome</keyword>
<evidence type="ECO:0000313" key="4">
    <source>
        <dbReference type="Proteomes" id="UP000594263"/>
    </source>
</evidence>
<dbReference type="AlphaFoldDB" id="A0A7N0V1V4"/>
<feature type="region of interest" description="Disordered" evidence="1">
    <location>
        <begin position="67"/>
        <end position="92"/>
    </location>
</feature>
<sequence>MAAVKSRSRRAAHHFLMCLALCCLLSAVLAAPASRSLKPVEAYSSIQDTAAVTQVRGRWTRLGEGGTTEIELTDYPGPGANKGHEPVTPPRR</sequence>
<organism evidence="3 4">
    <name type="scientific">Kalanchoe fedtschenkoi</name>
    <name type="common">Lavender scallops</name>
    <name type="synonym">South American air plant</name>
    <dbReference type="NCBI Taxonomy" id="63787"/>
    <lineage>
        <taxon>Eukaryota</taxon>
        <taxon>Viridiplantae</taxon>
        <taxon>Streptophyta</taxon>
        <taxon>Embryophyta</taxon>
        <taxon>Tracheophyta</taxon>
        <taxon>Spermatophyta</taxon>
        <taxon>Magnoliopsida</taxon>
        <taxon>eudicotyledons</taxon>
        <taxon>Gunneridae</taxon>
        <taxon>Pentapetalae</taxon>
        <taxon>Saxifragales</taxon>
        <taxon>Crassulaceae</taxon>
        <taxon>Kalanchoe</taxon>
    </lineage>
</organism>
<dbReference type="Proteomes" id="UP000594263">
    <property type="component" value="Unplaced"/>
</dbReference>